<protein>
    <submittedName>
        <fullName evidence="1">Uncharacterized protein</fullName>
    </submittedName>
</protein>
<name>A0A5J4QHG4_9EUKA</name>
<evidence type="ECO:0000313" key="1">
    <source>
        <dbReference type="EMBL" id="KAA6320274.1"/>
    </source>
</evidence>
<evidence type="ECO:0000313" key="2">
    <source>
        <dbReference type="Proteomes" id="UP000324800"/>
    </source>
</evidence>
<feature type="non-terminal residue" evidence="1">
    <location>
        <position position="164"/>
    </location>
</feature>
<proteinExistence type="predicted"/>
<dbReference type="Proteomes" id="UP000324800">
    <property type="component" value="Unassembled WGS sequence"/>
</dbReference>
<comment type="caution">
    <text evidence="1">The sequence shown here is derived from an EMBL/GenBank/DDBJ whole genome shotgun (WGS) entry which is preliminary data.</text>
</comment>
<dbReference type="SUPFAM" id="SSF50978">
    <property type="entry name" value="WD40 repeat-like"/>
    <property type="match status" value="1"/>
</dbReference>
<dbReference type="AlphaFoldDB" id="A0A5J4QHG4"/>
<organism evidence="1 2">
    <name type="scientific">Streblomastix strix</name>
    <dbReference type="NCBI Taxonomy" id="222440"/>
    <lineage>
        <taxon>Eukaryota</taxon>
        <taxon>Metamonada</taxon>
        <taxon>Preaxostyla</taxon>
        <taxon>Oxymonadida</taxon>
        <taxon>Streblomastigidae</taxon>
        <taxon>Streblomastix</taxon>
    </lineage>
</organism>
<accession>A0A5J4QHG4</accession>
<dbReference type="EMBL" id="SNRW01045602">
    <property type="protein sequence ID" value="KAA6320274.1"/>
    <property type="molecule type" value="Genomic_DNA"/>
</dbReference>
<dbReference type="InterPro" id="IPR036322">
    <property type="entry name" value="WD40_repeat_dom_sf"/>
</dbReference>
<gene>
    <name evidence="1" type="ORF">EZS28_054707</name>
</gene>
<sequence>INGITEDWDNNDIVVPNVSKGIQICSHRAVLEYTNFIRFFNNSDESFVTGGKSNPRVWDIDCKNTKFIINEIVQGHIRRIWTIAVIKIEDKHAYMGSTARDIIINKDNELINESQITVLKTAVPTRGLPMKVAVNDGVIPVVTAELSLISREKDPIRPSKHHRN</sequence>
<feature type="non-terminal residue" evidence="1">
    <location>
        <position position="1"/>
    </location>
</feature>
<reference evidence="1 2" key="1">
    <citation type="submission" date="2019-03" db="EMBL/GenBank/DDBJ databases">
        <title>Single cell metagenomics reveals metabolic interactions within the superorganism composed of flagellate Streblomastix strix and complex community of Bacteroidetes bacteria on its surface.</title>
        <authorList>
            <person name="Treitli S.C."/>
            <person name="Kolisko M."/>
            <person name="Husnik F."/>
            <person name="Keeling P."/>
            <person name="Hampl V."/>
        </authorList>
    </citation>
    <scope>NUCLEOTIDE SEQUENCE [LARGE SCALE GENOMIC DNA]</scope>
    <source>
        <strain evidence="1">ST1C</strain>
    </source>
</reference>